<proteinExistence type="inferred from homology"/>
<evidence type="ECO:0000256" key="2">
    <source>
        <dbReference type="SAM" id="MobiDB-lite"/>
    </source>
</evidence>
<dbReference type="InterPro" id="IPR013783">
    <property type="entry name" value="Ig-like_fold"/>
</dbReference>
<dbReference type="Pfam" id="PF00927">
    <property type="entry name" value="Transglut_C"/>
    <property type="match status" value="1"/>
</dbReference>
<dbReference type="Gene3D" id="2.60.40.10">
    <property type="entry name" value="Immunoglobulins"/>
    <property type="match status" value="2"/>
</dbReference>
<dbReference type="AlphaFoldDB" id="A0AAW0P2R7"/>
<gene>
    <name evidence="4" type="ORF">WMY93_011441</name>
</gene>
<feature type="domain" description="Transglutaminase C-terminal" evidence="3">
    <location>
        <begin position="240"/>
        <end position="335"/>
    </location>
</feature>
<keyword evidence="5" id="KW-1185">Reference proteome</keyword>
<sequence>MPRHLRSIRCALVSRPHLGSHTPCDVGGGRGTEEERQVFKYAITRDYTKNDEESKESEEENEHSATGQGDDGDPTHQQDRASLVVNGDAVGGSANGSAVPETTGGSDTVVNGTSSIIETALPQVTLKFEEVSKPVNGKDVKVNLVLQSEALVPRKLSINIRVTAMSYNNTPLSVIKFELKEETLLPGKDLSVPVEVSFSEYWQPMLDSDVMQVSTVVSDPSTPDHPYLAQSDLVLQDPPLDIKLLNQARMGREAIVEVSFLNPVNETLKECTLSLSGSGLLKEEQHISLPDMEPSNRVRVQVGFYPYKTGVQTLVADFDCSMFRDIKNNLSVPVKDNIYIIYRY</sequence>
<dbReference type="PANTHER" id="PTHR11590">
    <property type="entry name" value="PROTEIN-GLUTAMINE GAMMA-GLUTAMYLTRANSFERASE"/>
    <property type="match status" value="1"/>
</dbReference>
<dbReference type="GO" id="GO:0003810">
    <property type="term" value="F:protein-glutamine gamma-glutamyltransferase activity"/>
    <property type="evidence" value="ECO:0007669"/>
    <property type="project" value="InterPro"/>
</dbReference>
<comment type="caution">
    <text evidence="4">The sequence shown here is derived from an EMBL/GenBank/DDBJ whole genome shotgun (WGS) entry which is preliminary data.</text>
</comment>
<comment type="similarity">
    <text evidence="1">Belongs to the transglutaminase superfamily. Transglutaminase family.</text>
</comment>
<dbReference type="PANTHER" id="PTHR11590:SF81">
    <property type="entry name" value="PROTEIN-GLUTAMINE GAMMA-GLUTAMYLTRANSFERASE K-LIKE ISOFORM X4"/>
    <property type="match status" value="1"/>
</dbReference>
<dbReference type="Proteomes" id="UP001460270">
    <property type="component" value="Unassembled WGS sequence"/>
</dbReference>
<dbReference type="InterPro" id="IPR008958">
    <property type="entry name" value="Transglutaminase_C"/>
</dbReference>
<evidence type="ECO:0000259" key="3">
    <source>
        <dbReference type="Pfam" id="PF00927"/>
    </source>
</evidence>
<accession>A0AAW0P2R7</accession>
<dbReference type="InterPro" id="IPR050779">
    <property type="entry name" value="Transglutaminase"/>
</dbReference>
<dbReference type="InterPro" id="IPR036238">
    <property type="entry name" value="Transglutaminase_C_sf"/>
</dbReference>
<evidence type="ECO:0000313" key="5">
    <source>
        <dbReference type="Proteomes" id="UP001460270"/>
    </source>
</evidence>
<protein>
    <recommendedName>
        <fullName evidence="3">Transglutaminase C-terminal domain-containing protein</fullName>
    </recommendedName>
</protein>
<reference evidence="5" key="1">
    <citation type="submission" date="2024-04" db="EMBL/GenBank/DDBJ databases">
        <title>Salinicola lusitanus LLJ914,a marine bacterium isolated from the Okinawa Trough.</title>
        <authorList>
            <person name="Li J."/>
        </authorList>
    </citation>
    <scope>NUCLEOTIDE SEQUENCE [LARGE SCALE GENOMIC DNA]</scope>
</reference>
<organism evidence="4 5">
    <name type="scientific">Mugilogobius chulae</name>
    <name type="common">yellowstripe goby</name>
    <dbReference type="NCBI Taxonomy" id="88201"/>
    <lineage>
        <taxon>Eukaryota</taxon>
        <taxon>Metazoa</taxon>
        <taxon>Chordata</taxon>
        <taxon>Craniata</taxon>
        <taxon>Vertebrata</taxon>
        <taxon>Euteleostomi</taxon>
        <taxon>Actinopterygii</taxon>
        <taxon>Neopterygii</taxon>
        <taxon>Teleostei</taxon>
        <taxon>Neoteleostei</taxon>
        <taxon>Acanthomorphata</taxon>
        <taxon>Gobiaria</taxon>
        <taxon>Gobiiformes</taxon>
        <taxon>Gobioidei</taxon>
        <taxon>Gobiidae</taxon>
        <taxon>Gobionellinae</taxon>
        <taxon>Mugilogobius</taxon>
    </lineage>
</organism>
<dbReference type="EMBL" id="JBBPFD010000008">
    <property type="protein sequence ID" value="KAK7915680.1"/>
    <property type="molecule type" value="Genomic_DNA"/>
</dbReference>
<dbReference type="SUPFAM" id="SSF49309">
    <property type="entry name" value="Transglutaminase, two C-terminal domains"/>
    <property type="match status" value="2"/>
</dbReference>
<evidence type="ECO:0000256" key="1">
    <source>
        <dbReference type="ARBA" id="ARBA00005968"/>
    </source>
</evidence>
<name>A0AAW0P2R7_9GOBI</name>
<evidence type="ECO:0000313" key="4">
    <source>
        <dbReference type="EMBL" id="KAK7915680.1"/>
    </source>
</evidence>
<feature type="region of interest" description="Disordered" evidence="2">
    <location>
        <begin position="43"/>
        <end position="111"/>
    </location>
</feature>
<dbReference type="FunFam" id="2.60.40.10:FF:000090">
    <property type="entry name" value="Protein-glutamine gamma-glutamyltransferase 2"/>
    <property type="match status" value="1"/>
</dbReference>